<dbReference type="AlphaFoldDB" id="A0A370D6P1"/>
<name>A0A370D6P1_9GAMM</name>
<protein>
    <submittedName>
        <fullName evidence="1">Uncharacterized protein</fullName>
    </submittedName>
</protein>
<accession>A0A370D6P1</accession>
<proteinExistence type="predicted"/>
<sequence>MNPFTKHTKQQGVSYLLHLGFATGIAWRLLSSVIAFALHAVFPFIDIDKSLDLDATIDYLQERNHWIESRPLNRVETESNTAGHWFKKGVWFVLFS</sequence>
<dbReference type="Proteomes" id="UP000254266">
    <property type="component" value="Unassembled WGS sequence"/>
</dbReference>
<evidence type="ECO:0000313" key="1">
    <source>
        <dbReference type="EMBL" id="RDH80689.1"/>
    </source>
</evidence>
<evidence type="ECO:0000313" key="2">
    <source>
        <dbReference type="Proteomes" id="UP000254266"/>
    </source>
</evidence>
<keyword evidence="2" id="KW-1185">Reference proteome</keyword>
<gene>
    <name evidence="1" type="ORF">DIZ80_16815</name>
</gene>
<dbReference type="InterPro" id="IPR045936">
    <property type="entry name" value="DUF6356"/>
</dbReference>
<organism evidence="1 2">
    <name type="scientific">endosymbiont of Galathealinum brachiosum</name>
    <dbReference type="NCBI Taxonomy" id="2200906"/>
    <lineage>
        <taxon>Bacteria</taxon>
        <taxon>Pseudomonadati</taxon>
        <taxon>Pseudomonadota</taxon>
        <taxon>Gammaproteobacteria</taxon>
        <taxon>sulfur-oxidizing symbionts</taxon>
    </lineage>
</organism>
<reference evidence="1 2" key="1">
    <citation type="journal article" date="2018" name="ISME J.">
        <title>Endosymbiont genomes yield clues of tubeworm success.</title>
        <authorList>
            <person name="Li Y."/>
            <person name="Liles M.R."/>
            <person name="Halanych K.M."/>
        </authorList>
    </citation>
    <scope>NUCLEOTIDE SEQUENCE [LARGE SCALE GENOMIC DNA]</scope>
    <source>
        <strain evidence="1">A1464</strain>
    </source>
</reference>
<dbReference type="EMBL" id="QFXC01000014">
    <property type="protein sequence ID" value="RDH80689.1"/>
    <property type="molecule type" value="Genomic_DNA"/>
</dbReference>
<dbReference type="Pfam" id="PF19883">
    <property type="entry name" value="DUF6356"/>
    <property type="match status" value="1"/>
</dbReference>
<comment type="caution">
    <text evidence="1">The sequence shown here is derived from an EMBL/GenBank/DDBJ whole genome shotgun (WGS) entry which is preliminary data.</text>
</comment>